<evidence type="ECO:0000313" key="1">
    <source>
        <dbReference type="EMBL" id="ADD67856.1"/>
    </source>
</evidence>
<proteinExistence type="predicted"/>
<name>D4H6Z0_DENA2</name>
<dbReference type="HOGENOM" id="CLU_2665070_0_0_0"/>
<reference evidence="1 2" key="1">
    <citation type="journal article" date="2010" name="Stand. Genomic Sci.">
        <title>Complete genome sequence of Denitrovibrio acetiphilus type strain (N2460).</title>
        <authorList>
            <person name="Kiss H."/>
            <person name="Lang E."/>
            <person name="Lapidus A."/>
            <person name="Copeland A."/>
            <person name="Nolan M."/>
            <person name="Glavina Del Rio T."/>
            <person name="Chen F."/>
            <person name="Lucas S."/>
            <person name="Tice H."/>
            <person name="Cheng J.F."/>
            <person name="Han C."/>
            <person name="Goodwin L."/>
            <person name="Pitluck S."/>
            <person name="Liolios K."/>
            <person name="Pati A."/>
            <person name="Ivanova N."/>
            <person name="Mavromatis K."/>
            <person name="Chen A."/>
            <person name="Palaniappan K."/>
            <person name="Land M."/>
            <person name="Hauser L."/>
            <person name="Chang Y.J."/>
            <person name="Jeffries C.D."/>
            <person name="Detter J.C."/>
            <person name="Brettin T."/>
            <person name="Spring S."/>
            <person name="Rohde M."/>
            <person name="Goker M."/>
            <person name="Woyke T."/>
            <person name="Bristow J."/>
            <person name="Eisen J.A."/>
            <person name="Markowitz V."/>
            <person name="Hugenholtz P."/>
            <person name="Kyrpides N.C."/>
            <person name="Klenk H.P."/>
        </authorList>
    </citation>
    <scope>NUCLEOTIDE SEQUENCE [LARGE SCALE GENOMIC DNA]</scope>
    <source>
        <strain evidence="2">DSM 12809 / NBRC 114555 / N2460</strain>
    </source>
</reference>
<dbReference type="InParanoid" id="D4H6Z0"/>
<dbReference type="STRING" id="522772.Dacet_1082"/>
<accession>D4H6Z0</accession>
<gene>
    <name evidence="1" type="ordered locus">Dacet_1082</name>
</gene>
<dbReference type="AlphaFoldDB" id="D4H6Z0"/>
<dbReference type="PaxDb" id="522772-Dacet_1082"/>
<keyword evidence="2" id="KW-1185">Reference proteome</keyword>
<organism evidence="1 2">
    <name type="scientific">Denitrovibrio acetiphilus (strain DSM 12809 / NBRC 114555 / N2460)</name>
    <dbReference type="NCBI Taxonomy" id="522772"/>
    <lineage>
        <taxon>Bacteria</taxon>
        <taxon>Pseudomonadati</taxon>
        <taxon>Deferribacterota</taxon>
        <taxon>Deferribacteres</taxon>
        <taxon>Deferribacterales</taxon>
        <taxon>Geovibrionaceae</taxon>
        <taxon>Denitrovibrio</taxon>
    </lineage>
</organism>
<sequence>MNCKMTLDLRLLEILDCNLPWYKRDDIIDVIKESPRSYIKIETLLRESAQFEHYLNDEVDRLDSIAEGLFTQYHK</sequence>
<dbReference type="Proteomes" id="UP000002012">
    <property type="component" value="Chromosome"/>
</dbReference>
<protein>
    <submittedName>
        <fullName evidence="1">Uncharacterized protein</fullName>
    </submittedName>
</protein>
<dbReference type="KEGG" id="dap:Dacet_1082"/>
<dbReference type="EMBL" id="CP001968">
    <property type="protein sequence ID" value="ADD67856.1"/>
    <property type="molecule type" value="Genomic_DNA"/>
</dbReference>
<evidence type="ECO:0000313" key="2">
    <source>
        <dbReference type="Proteomes" id="UP000002012"/>
    </source>
</evidence>